<accession>A0A7J5AEB6</accession>
<dbReference type="AlphaFoldDB" id="A0A7J5AEB6"/>
<evidence type="ECO:0000313" key="2">
    <source>
        <dbReference type="EMBL" id="KAB1155921.1"/>
    </source>
</evidence>
<keyword evidence="3" id="KW-1185">Reference proteome</keyword>
<keyword evidence="1" id="KW-1133">Transmembrane helix</keyword>
<reference evidence="2 3" key="1">
    <citation type="submission" date="2019-09" db="EMBL/GenBank/DDBJ databases">
        <authorList>
            <person name="Cao W.R."/>
        </authorList>
    </citation>
    <scope>NUCLEOTIDE SEQUENCE [LARGE SCALE GENOMIC DNA]</scope>
    <source>
        <strain evidence="3">a4</strain>
    </source>
</reference>
<keyword evidence="1" id="KW-0472">Membrane</keyword>
<evidence type="ECO:0000313" key="3">
    <source>
        <dbReference type="Proteomes" id="UP000467305"/>
    </source>
</evidence>
<gene>
    <name evidence="2" type="ORF">F7018_11470</name>
</gene>
<sequence>MNKIINILTTGIQLGTTFILTVCIYMAFAILDYESGFDSFIGLALFQSAFAIILSILTIFCCLILGLPIRLINKLNNWWTKHFYFAILLTFVGLILLGLSLTPNFTETTTITRNELKVTKKIPNSGLVITGWILTAFSTLHIYPPNQLTSKAKDILTKLTGRKTKTPKTST</sequence>
<feature type="transmembrane region" description="Helical" evidence="1">
    <location>
        <begin position="83"/>
        <end position="102"/>
    </location>
</feature>
<dbReference type="OrthoDB" id="1448850at2"/>
<dbReference type="EMBL" id="WAAU01000021">
    <property type="protein sequence ID" value="KAB1155921.1"/>
    <property type="molecule type" value="Genomic_DNA"/>
</dbReference>
<name>A0A7J5AEB6_9FLAO</name>
<evidence type="ECO:0000256" key="1">
    <source>
        <dbReference type="SAM" id="Phobius"/>
    </source>
</evidence>
<protein>
    <submittedName>
        <fullName evidence="2">Uncharacterized protein</fullName>
    </submittedName>
</protein>
<feature type="transmembrane region" description="Helical" evidence="1">
    <location>
        <begin position="12"/>
        <end position="31"/>
    </location>
</feature>
<organism evidence="2 3">
    <name type="scientific">Tenacibaculum aiptasiae</name>
    <dbReference type="NCBI Taxonomy" id="426481"/>
    <lineage>
        <taxon>Bacteria</taxon>
        <taxon>Pseudomonadati</taxon>
        <taxon>Bacteroidota</taxon>
        <taxon>Flavobacteriia</taxon>
        <taxon>Flavobacteriales</taxon>
        <taxon>Flavobacteriaceae</taxon>
        <taxon>Tenacibaculum</taxon>
    </lineage>
</organism>
<dbReference type="Proteomes" id="UP000467305">
    <property type="component" value="Unassembled WGS sequence"/>
</dbReference>
<feature type="transmembrane region" description="Helical" evidence="1">
    <location>
        <begin position="43"/>
        <end position="71"/>
    </location>
</feature>
<proteinExistence type="predicted"/>
<comment type="caution">
    <text evidence="2">The sequence shown here is derived from an EMBL/GenBank/DDBJ whole genome shotgun (WGS) entry which is preliminary data.</text>
</comment>
<dbReference type="RefSeq" id="WP_150900210.1">
    <property type="nucleotide sequence ID" value="NZ_WAAU01000021.1"/>
</dbReference>
<feature type="transmembrane region" description="Helical" evidence="1">
    <location>
        <begin position="122"/>
        <end position="143"/>
    </location>
</feature>
<keyword evidence="1" id="KW-0812">Transmembrane</keyword>